<gene>
    <name evidence="1" type="ORF">NBR_LOCUS16626</name>
</gene>
<dbReference type="EMBL" id="UYSL01022297">
    <property type="protein sequence ID" value="VDL80221.1"/>
    <property type="molecule type" value="Genomic_DNA"/>
</dbReference>
<reference evidence="3" key="1">
    <citation type="submission" date="2017-02" db="UniProtKB">
        <authorList>
            <consortium name="WormBaseParasite"/>
        </authorList>
    </citation>
    <scope>IDENTIFICATION</scope>
</reference>
<keyword evidence="2" id="KW-1185">Reference proteome</keyword>
<evidence type="ECO:0000313" key="2">
    <source>
        <dbReference type="Proteomes" id="UP000271162"/>
    </source>
</evidence>
<dbReference type="WBParaSite" id="NBR_0001662501-mRNA-1">
    <property type="protein sequence ID" value="NBR_0001662501-mRNA-1"/>
    <property type="gene ID" value="NBR_0001662501"/>
</dbReference>
<evidence type="ECO:0000313" key="1">
    <source>
        <dbReference type="EMBL" id="VDL80221.1"/>
    </source>
</evidence>
<proteinExistence type="predicted"/>
<evidence type="ECO:0000313" key="3">
    <source>
        <dbReference type="WBParaSite" id="NBR_0001662501-mRNA-1"/>
    </source>
</evidence>
<organism evidence="3">
    <name type="scientific">Nippostrongylus brasiliensis</name>
    <name type="common">Rat hookworm</name>
    <dbReference type="NCBI Taxonomy" id="27835"/>
    <lineage>
        <taxon>Eukaryota</taxon>
        <taxon>Metazoa</taxon>
        <taxon>Ecdysozoa</taxon>
        <taxon>Nematoda</taxon>
        <taxon>Chromadorea</taxon>
        <taxon>Rhabditida</taxon>
        <taxon>Rhabditina</taxon>
        <taxon>Rhabditomorpha</taxon>
        <taxon>Strongyloidea</taxon>
        <taxon>Heligmosomidae</taxon>
        <taxon>Nippostrongylus</taxon>
    </lineage>
</organism>
<protein>
    <submittedName>
        <fullName evidence="3">AMMECR1 domain-containing protein</fullName>
    </submittedName>
</protein>
<dbReference type="AlphaFoldDB" id="A0A0N4YI97"/>
<reference evidence="1 2" key="2">
    <citation type="submission" date="2018-11" db="EMBL/GenBank/DDBJ databases">
        <authorList>
            <consortium name="Pathogen Informatics"/>
        </authorList>
    </citation>
    <scope>NUCLEOTIDE SEQUENCE [LARGE SCALE GENOMIC DNA]</scope>
</reference>
<name>A0A0N4YI97_NIPBR</name>
<sequence length="148" mass="16440">MEPTRFVPVVKGVKRPLLLSPDDVQSSDGLNDAMEKLQQSPEVPLCLKVLLTEIAHRLGMVMEENSVESYPVAIYRLETRSQKSISSPVLPGTWSVPKGIAHLIREELKERATIFELGRAHYSQLLGTASLCAACREAERNQCTGPRK</sequence>
<dbReference type="Proteomes" id="UP000271162">
    <property type="component" value="Unassembled WGS sequence"/>
</dbReference>
<accession>A0A0N4YI97</accession>